<proteinExistence type="predicted"/>
<comment type="caution">
    <text evidence="1">The sequence shown here is derived from an EMBL/GenBank/DDBJ whole genome shotgun (WGS) entry which is preliminary data.</text>
</comment>
<keyword evidence="2" id="KW-1185">Reference proteome</keyword>
<evidence type="ECO:0000313" key="2">
    <source>
        <dbReference type="Proteomes" id="UP000031668"/>
    </source>
</evidence>
<reference evidence="1 2" key="1">
    <citation type="journal article" date="2014" name="Genome Biol. Evol.">
        <title>The genome of the myxosporean Thelohanellus kitauei shows adaptations to nutrient acquisition within its fish host.</title>
        <authorList>
            <person name="Yang Y."/>
            <person name="Xiong J."/>
            <person name="Zhou Z."/>
            <person name="Huo F."/>
            <person name="Miao W."/>
            <person name="Ran C."/>
            <person name="Liu Y."/>
            <person name="Zhang J."/>
            <person name="Feng J."/>
            <person name="Wang M."/>
            <person name="Wang M."/>
            <person name="Wang L."/>
            <person name="Yao B."/>
        </authorList>
    </citation>
    <scope>NUCLEOTIDE SEQUENCE [LARGE SCALE GENOMIC DNA]</scope>
    <source>
        <strain evidence="1">Wuqing</strain>
    </source>
</reference>
<dbReference type="AlphaFoldDB" id="A0A0C2N4H1"/>
<evidence type="ECO:0000313" key="1">
    <source>
        <dbReference type="EMBL" id="KII68802.1"/>
    </source>
</evidence>
<name>A0A0C2N4H1_THEKT</name>
<protein>
    <submittedName>
        <fullName evidence="1">General transcription factor II-I repeat domain-containing protein 2</fullName>
    </submittedName>
</protein>
<dbReference type="EMBL" id="JWZT01002709">
    <property type="protein sequence ID" value="KII68802.1"/>
    <property type="molecule type" value="Genomic_DNA"/>
</dbReference>
<accession>A0A0C2N4H1</accession>
<organism evidence="1 2">
    <name type="scientific">Thelohanellus kitauei</name>
    <name type="common">Myxosporean</name>
    <dbReference type="NCBI Taxonomy" id="669202"/>
    <lineage>
        <taxon>Eukaryota</taxon>
        <taxon>Metazoa</taxon>
        <taxon>Cnidaria</taxon>
        <taxon>Myxozoa</taxon>
        <taxon>Myxosporea</taxon>
        <taxon>Bivalvulida</taxon>
        <taxon>Platysporina</taxon>
        <taxon>Myxobolidae</taxon>
        <taxon>Thelohanellus</taxon>
    </lineage>
</organism>
<dbReference type="PANTHER" id="PTHR45913">
    <property type="entry name" value="EPM2A-INTERACTING PROTEIN 1"/>
    <property type="match status" value="1"/>
</dbReference>
<dbReference type="OrthoDB" id="6431883at2759"/>
<sequence>MLNFYQTAMMLICSHSVNVLEEFNCKRDYETKHAEKYDKLKGSARNDKIALLKMSAEAKHSLCCANTETTQFFARAICRIAHLNARCSHPFSERDFIKECVQSYFSLAIDESIDKVNKAQRLVFVNAVNERFKINKESAGMASLHC</sequence>
<dbReference type="Proteomes" id="UP000031668">
    <property type="component" value="Unassembled WGS sequence"/>
</dbReference>
<gene>
    <name evidence="1" type="ORF">RF11_15071</name>
</gene>
<dbReference type="PANTHER" id="PTHR45913:SF5">
    <property type="entry name" value="GENERAL TRANSCRIPTION FACTOR II-I REPEAT DOMAIN-CONTAINING PROTEIN 2A-LIKE PROTEIN"/>
    <property type="match status" value="1"/>
</dbReference>